<dbReference type="STRING" id="706587.Desti_2687"/>
<evidence type="ECO:0000313" key="3">
    <source>
        <dbReference type="Proteomes" id="UP000006055"/>
    </source>
</evidence>
<name>I4C725_DESTA</name>
<dbReference type="OrthoDB" id="5507187at2"/>
<feature type="domain" description="RiboL-PSP-HEPN" evidence="1">
    <location>
        <begin position="42"/>
        <end position="247"/>
    </location>
</feature>
<evidence type="ECO:0000313" key="2">
    <source>
        <dbReference type="EMBL" id="AFM25366.1"/>
    </source>
</evidence>
<evidence type="ECO:0000259" key="1">
    <source>
        <dbReference type="Pfam" id="PF18735"/>
    </source>
</evidence>
<dbReference type="InterPro" id="IPR041519">
    <property type="entry name" value="HEPN_RiboL-PSP"/>
</dbReference>
<dbReference type="AlphaFoldDB" id="I4C725"/>
<keyword evidence="3" id="KW-1185">Reference proteome</keyword>
<dbReference type="PATRIC" id="fig|706587.4.peg.3070"/>
<gene>
    <name evidence="2" type="ordered locus">Desti_2687</name>
</gene>
<organism evidence="2 3">
    <name type="scientific">Desulfomonile tiedjei (strain ATCC 49306 / DSM 6799 / DCB-1)</name>
    <dbReference type="NCBI Taxonomy" id="706587"/>
    <lineage>
        <taxon>Bacteria</taxon>
        <taxon>Pseudomonadati</taxon>
        <taxon>Thermodesulfobacteriota</taxon>
        <taxon>Desulfomonilia</taxon>
        <taxon>Desulfomonilales</taxon>
        <taxon>Desulfomonilaceae</taxon>
        <taxon>Desulfomonile</taxon>
    </lineage>
</organism>
<dbReference type="EMBL" id="CP003360">
    <property type="protein sequence ID" value="AFM25366.1"/>
    <property type="molecule type" value="Genomic_DNA"/>
</dbReference>
<sequence length="355" mass="39978">MRSTLDAFWADIKELQLFVRSISGVYRTLAQHEDAMIRACLNIRRRLDYTAFIIALYTALEKFVDDLAWSYTELESSRNQYSDLCDKLRLKHLQQSAALLRRRRLGEGRYTGLSATDVVENLHACLSGKNPYKLNRHAVVHHDYNLRSQVVQDVFGSLGIENINKLASGVKTMIDWFCTSEGIESSSIQPISPKVVDLRLNDLVDRRNQIAHAGAGRDLSESLDTNEMQVRLDFLEAYARSLFDVIISAYLDRYYIRSGLAISIGHPLEGPFKGGSVVVVRKPPCRIFRGQPIIKVSGGRVDSWGQILEIQVSDVGVDSIEPDSDVTDAGLRADLKFTKGNELFVLENKDVIIWG</sequence>
<dbReference type="RefSeq" id="WP_014810507.1">
    <property type="nucleotide sequence ID" value="NC_018025.1"/>
</dbReference>
<reference evidence="3" key="1">
    <citation type="submission" date="2012-06" db="EMBL/GenBank/DDBJ databases">
        <title>Complete sequence of chromosome of Desulfomonile tiedjei DSM 6799.</title>
        <authorList>
            <person name="Lucas S."/>
            <person name="Copeland A."/>
            <person name="Lapidus A."/>
            <person name="Glavina del Rio T."/>
            <person name="Dalin E."/>
            <person name="Tice H."/>
            <person name="Bruce D."/>
            <person name="Goodwin L."/>
            <person name="Pitluck S."/>
            <person name="Peters L."/>
            <person name="Ovchinnikova G."/>
            <person name="Zeytun A."/>
            <person name="Lu M."/>
            <person name="Kyrpides N."/>
            <person name="Mavromatis K."/>
            <person name="Ivanova N."/>
            <person name="Brettin T."/>
            <person name="Detter J.C."/>
            <person name="Han C."/>
            <person name="Larimer F."/>
            <person name="Land M."/>
            <person name="Hauser L."/>
            <person name="Markowitz V."/>
            <person name="Cheng J.-F."/>
            <person name="Hugenholtz P."/>
            <person name="Woyke T."/>
            <person name="Wu D."/>
            <person name="Spring S."/>
            <person name="Schroeder M."/>
            <person name="Brambilla E."/>
            <person name="Klenk H.-P."/>
            <person name="Eisen J.A."/>
        </authorList>
    </citation>
    <scope>NUCLEOTIDE SEQUENCE [LARGE SCALE GENOMIC DNA]</scope>
    <source>
        <strain evidence="3">ATCC 49306 / DSM 6799 / DCB-1</strain>
    </source>
</reference>
<dbReference type="Proteomes" id="UP000006055">
    <property type="component" value="Chromosome"/>
</dbReference>
<dbReference type="HOGENOM" id="CLU_796715_0_0_7"/>
<dbReference type="KEGG" id="dti:Desti_2687"/>
<protein>
    <recommendedName>
        <fullName evidence="1">RiboL-PSP-HEPN domain-containing protein</fullName>
    </recommendedName>
</protein>
<dbReference type="Pfam" id="PF18735">
    <property type="entry name" value="HEPN_RiboL-PSP"/>
    <property type="match status" value="1"/>
</dbReference>
<proteinExistence type="predicted"/>
<accession>I4C725</accession>
<dbReference type="eggNOG" id="ENOG5032UDF">
    <property type="taxonomic scope" value="Bacteria"/>
</dbReference>